<dbReference type="AlphaFoldDB" id="A0A2H9T897"/>
<comment type="caution">
    <text evidence="2">The sequence shown here is derived from an EMBL/GenBank/DDBJ whole genome shotgun (WGS) entry which is preliminary data.</text>
</comment>
<feature type="transmembrane region" description="Helical" evidence="1">
    <location>
        <begin position="120"/>
        <end position="142"/>
    </location>
</feature>
<dbReference type="PANTHER" id="PTHR35867:SF1">
    <property type="entry name" value="PROTEIN RSEC"/>
    <property type="match status" value="1"/>
</dbReference>
<keyword evidence="1" id="KW-0812">Transmembrane</keyword>
<dbReference type="EMBL" id="NSIT01000072">
    <property type="protein sequence ID" value="PJE79388.1"/>
    <property type="molecule type" value="Genomic_DNA"/>
</dbReference>
<dbReference type="Pfam" id="PF04246">
    <property type="entry name" value="RseC_MucC"/>
    <property type="match status" value="1"/>
</dbReference>
<gene>
    <name evidence="2" type="ORF">CI610_01635</name>
</gene>
<name>A0A2H9T897_9ZZZZ</name>
<reference evidence="2" key="1">
    <citation type="journal article" date="2017" name="Appl. Environ. Microbiol.">
        <title>Molecular characterization of an Endozoicomonas-like organism causing infection in king scallop Pecten maximus L.</title>
        <authorList>
            <person name="Cano I."/>
            <person name="van Aerle R."/>
            <person name="Ross S."/>
            <person name="Verner-Jeffreys D.W."/>
            <person name="Paley R.K."/>
            <person name="Rimmer G."/>
            <person name="Ryder D."/>
            <person name="Hooper P."/>
            <person name="Stone D."/>
            <person name="Feist S.W."/>
        </authorList>
    </citation>
    <scope>NUCLEOTIDE SEQUENCE</scope>
</reference>
<dbReference type="PANTHER" id="PTHR35867">
    <property type="entry name" value="PROTEIN RSEC"/>
    <property type="match status" value="1"/>
</dbReference>
<sequence length="161" mass="17968">MNVFKNGTIPACGMVEEKGVVVAVEPDQHVLIRIHRHNACHYCDASHQCGSRLLLESEKNNAYITAFTEIVVGQGDTVVIGISGNMLVSGTILLYLFPLLLMMFFAWGATALLLSEVWVFLLMVAGLFLSFSVSKIVCPWFYSCFSKEIDQVRVLRKVSEY</sequence>
<organism evidence="2">
    <name type="scientific">invertebrate metagenome</name>
    <dbReference type="NCBI Taxonomy" id="1711999"/>
    <lineage>
        <taxon>unclassified sequences</taxon>
        <taxon>metagenomes</taxon>
        <taxon>organismal metagenomes</taxon>
    </lineage>
</organism>
<keyword evidence="1" id="KW-0472">Membrane</keyword>
<evidence type="ECO:0000313" key="2">
    <source>
        <dbReference type="EMBL" id="PJE79388.1"/>
    </source>
</evidence>
<evidence type="ECO:0000256" key="1">
    <source>
        <dbReference type="SAM" id="Phobius"/>
    </source>
</evidence>
<feature type="transmembrane region" description="Helical" evidence="1">
    <location>
        <begin position="92"/>
        <end position="114"/>
    </location>
</feature>
<protein>
    <submittedName>
        <fullName evidence="2">Uncharacterized protein</fullName>
    </submittedName>
</protein>
<accession>A0A2H9T897</accession>
<keyword evidence="1" id="KW-1133">Transmembrane helix</keyword>
<dbReference type="InterPro" id="IPR007359">
    <property type="entry name" value="SigmaE_reg_RseC_MucC"/>
</dbReference>
<proteinExistence type="predicted"/>